<dbReference type="AlphaFoldDB" id="A0A2S8JBD6"/>
<accession>A0A2S8JBD6</accession>
<evidence type="ECO:0000313" key="1">
    <source>
        <dbReference type="EMBL" id="PQP24337.1"/>
    </source>
</evidence>
<proteinExistence type="predicted"/>
<sequence length="90" mass="9673">MIFPAKMVEIGARLCVGDLTWHNGRHDRTRSATCGASSRRSQACLQLLLSALYRAVIQPVSPFIILLDFRPDSNAPSEDQPSSSASAGAS</sequence>
<dbReference type="Proteomes" id="UP000239290">
    <property type="component" value="Unassembled WGS sequence"/>
</dbReference>
<gene>
    <name evidence="1" type="ORF">C5613_14155</name>
</gene>
<name>A0A2S8JBD6_RHOOP</name>
<organism evidence="1 2">
    <name type="scientific">Rhodococcus opacus</name>
    <name type="common">Nocardia opaca</name>
    <dbReference type="NCBI Taxonomy" id="37919"/>
    <lineage>
        <taxon>Bacteria</taxon>
        <taxon>Bacillati</taxon>
        <taxon>Actinomycetota</taxon>
        <taxon>Actinomycetes</taxon>
        <taxon>Mycobacteriales</taxon>
        <taxon>Nocardiaceae</taxon>
        <taxon>Rhodococcus</taxon>
    </lineage>
</organism>
<reference evidence="2" key="1">
    <citation type="submission" date="2018-02" db="EMBL/GenBank/DDBJ databases">
        <title>Draft genome sequencing of Rhodococcus opacus KU647198.</title>
        <authorList>
            <person name="Zheng B.-X."/>
        </authorList>
    </citation>
    <scope>NUCLEOTIDE SEQUENCE [LARGE SCALE GENOMIC DNA]</scope>
    <source>
        <strain evidence="2">04-OD7</strain>
    </source>
</reference>
<evidence type="ECO:0000313" key="2">
    <source>
        <dbReference type="Proteomes" id="UP000239290"/>
    </source>
</evidence>
<comment type="caution">
    <text evidence="1">The sequence shown here is derived from an EMBL/GenBank/DDBJ whole genome shotgun (WGS) entry which is preliminary data.</text>
</comment>
<protein>
    <submittedName>
        <fullName evidence="1">Uncharacterized protein</fullName>
    </submittedName>
</protein>
<dbReference type="EMBL" id="PUIO01000014">
    <property type="protein sequence ID" value="PQP24337.1"/>
    <property type="molecule type" value="Genomic_DNA"/>
</dbReference>